<comment type="caution">
    <text evidence="1">The sequence shown here is derived from an EMBL/GenBank/DDBJ whole genome shotgun (WGS) entry which is preliminary data.</text>
</comment>
<dbReference type="AlphaFoldDB" id="A0A139PB18"/>
<sequence>MFRALVTYVYKHLSPAEVREAADFYEKVGNLAGLIPKYGDYIHAFYALSASDYRYAADRGWGVDLLITLAPYNPN</sequence>
<proteinExistence type="predicted"/>
<accession>A0A139PB18</accession>
<gene>
    <name evidence="1" type="ORF">SORDD16_01437</name>
</gene>
<evidence type="ECO:0000313" key="2">
    <source>
        <dbReference type="Proteomes" id="UP000072653"/>
    </source>
</evidence>
<dbReference type="EMBL" id="LQOB01000269">
    <property type="protein sequence ID" value="KXT85537.1"/>
    <property type="molecule type" value="Genomic_DNA"/>
</dbReference>
<dbReference type="OrthoDB" id="9876697at2"/>
<dbReference type="Proteomes" id="UP000072653">
    <property type="component" value="Unassembled WGS sequence"/>
</dbReference>
<name>A0A139PB18_STROR</name>
<dbReference type="PATRIC" id="fig|1303.79.peg.1712"/>
<reference evidence="1 2" key="1">
    <citation type="submission" date="2016-01" db="EMBL/GenBank/DDBJ databases">
        <title>Highly variable Streptococcus oralis are common among viridans streptococci isolated from primates.</title>
        <authorList>
            <person name="Denapaite D."/>
            <person name="Rieger M."/>
            <person name="Koendgen S."/>
            <person name="Brueckner R."/>
            <person name="Ochigava I."/>
            <person name="Kappeler P."/>
            <person name="Maetz-Rensing K."/>
            <person name="Leendertz F."/>
            <person name="Hakenbeck R."/>
        </authorList>
    </citation>
    <scope>NUCLEOTIDE SEQUENCE [LARGE SCALE GENOMIC DNA]</scope>
    <source>
        <strain evidence="1 2">DD16</strain>
    </source>
</reference>
<organism evidence="1 2">
    <name type="scientific">Streptococcus oralis</name>
    <dbReference type="NCBI Taxonomy" id="1303"/>
    <lineage>
        <taxon>Bacteria</taxon>
        <taxon>Bacillati</taxon>
        <taxon>Bacillota</taxon>
        <taxon>Bacilli</taxon>
        <taxon>Lactobacillales</taxon>
        <taxon>Streptococcaceae</taxon>
        <taxon>Streptococcus</taxon>
    </lineage>
</organism>
<dbReference type="RefSeq" id="WP_061453000.1">
    <property type="nucleotide sequence ID" value="NZ_KQ969553.1"/>
</dbReference>
<evidence type="ECO:0000313" key="1">
    <source>
        <dbReference type="EMBL" id="KXT85537.1"/>
    </source>
</evidence>
<protein>
    <submittedName>
        <fullName evidence="1">Uncharacterized protein</fullName>
    </submittedName>
</protein>